<dbReference type="InterPro" id="IPR033910">
    <property type="entry name" value="GluRS_core"/>
</dbReference>
<evidence type="ECO:0000256" key="2">
    <source>
        <dbReference type="ARBA" id="ARBA00007894"/>
    </source>
</evidence>
<dbReference type="FunCoup" id="A0A0C3D7I1">
    <property type="interactions" value="410"/>
</dbReference>
<dbReference type="InParanoid" id="A0A0C3D7I1"/>
<dbReference type="EMBL" id="KN822213">
    <property type="protein sequence ID" value="KIM52364.1"/>
    <property type="molecule type" value="Genomic_DNA"/>
</dbReference>
<keyword evidence="15" id="KW-1185">Reference proteome</keyword>
<proteinExistence type="inferred from homology"/>
<evidence type="ECO:0000313" key="14">
    <source>
        <dbReference type="EMBL" id="KIM52364.1"/>
    </source>
</evidence>
<keyword evidence="6 11" id="KW-0067">ATP-binding</keyword>
<dbReference type="InterPro" id="IPR020751">
    <property type="entry name" value="aa-tRNA-synth_I_codon-bd_sub2"/>
</dbReference>
<evidence type="ECO:0000256" key="3">
    <source>
        <dbReference type="ARBA" id="ARBA00012835"/>
    </source>
</evidence>
<dbReference type="PRINTS" id="PR00987">
    <property type="entry name" value="TRNASYNTHGLU"/>
</dbReference>
<dbReference type="EC" id="6.1.1.17" evidence="3"/>
<dbReference type="NCBIfam" id="TIGR00464">
    <property type="entry name" value="gltX_bact"/>
    <property type="match status" value="1"/>
</dbReference>
<dbReference type="GO" id="GO:0000049">
    <property type="term" value="F:tRNA binding"/>
    <property type="evidence" value="ECO:0007669"/>
    <property type="project" value="InterPro"/>
</dbReference>
<dbReference type="InterPro" id="IPR020058">
    <property type="entry name" value="Glu/Gln-tRNA-synth_Ib_cat-dom"/>
</dbReference>
<keyword evidence="8 11" id="KW-0030">Aminoacyl-tRNA synthetase</keyword>
<comment type="subcellular location">
    <subcellularLocation>
        <location evidence="1">Mitochondrion</location>
    </subcellularLocation>
</comment>
<protein>
    <recommendedName>
        <fullName evidence="10">Glutamate--tRNA ligase, mitochondrial</fullName>
        <ecNumber evidence="3">6.1.1.17</ecNumber>
    </recommendedName>
    <alternativeName>
        <fullName evidence="9">Glutamyl-tRNA synthetase</fullName>
    </alternativeName>
</protein>
<evidence type="ECO:0000259" key="12">
    <source>
        <dbReference type="Pfam" id="PF00749"/>
    </source>
</evidence>
<evidence type="ECO:0000256" key="1">
    <source>
        <dbReference type="ARBA" id="ARBA00004173"/>
    </source>
</evidence>
<dbReference type="OrthoDB" id="428822at2759"/>
<dbReference type="Gene3D" id="3.40.50.620">
    <property type="entry name" value="HUPs"/>
    <property type="match status" value="1"/>
</dbReference>
<feature type="domain" description="Aminoacyl-tRNA synthetase class I anticodon-binding" evidence="13">
    <location>
        <begin position="366"/>
        <end position="505"/>
    </location>
</feature>
<evidence type="ECO:0000256" key="4">
    <source>
        <dbReference type="ARBA" id="ARBA00022598"/>
    </source>
</evidence>
<reference evidence="14 15" key="1">
    <citation type="submission" date="2014-04" db="EMBL/GenBank/DDBJ databases">
        <authorList>
            <consortium name="DOE Joint Genome Institute"/>
            <person name="Kuo A."/>
            <person name="Kohler A."/>
            <person name="Nagy L.G."/>
            <person name="Floudas D."/>
            <person name="Copeland A."/>
            <person name="Barry K.W."/>
            <person name="Cichocki N."/>
            <person name="Veneault-Fourrey C."/>
            <person name="LaButti K."/>
            <person name="Lindquist E.A."/>
            <person name="Lipzen A."/>
            <person name="Lundell T."/>
            <person name="Morin E."/>
            <person name="Murat C."/>
            <person name="Sun H."/>
            <person name="Tunlid A."/>
            <person name="Henrissat B."/>
            <person name="Grigoriev I.V."/>
            <person name="Hibbett D.S."/>
            <person name="Martin F."/>
            <person name="Nordberg H.P."/>
            <person name="Cantor M.N."/>
            <person name="Hua S.X."/>
        </authorList>
    </citation>
    <scope>NUCLEOTIDE SEQUENCE [LARGE SCALE GENOMIC DNA]</scope>
    <source>
        <strain evidence="14 15">Foug A</strain>
    </source>
</reference>
<dbReference type="FunFam" id="3.40.50.620:FF:000045">
    <property type="entry name" value="Glutamate--tRNA ligase, mitochondrial"/>
    <property type="match status" value="1"/>
</dbReference>
<keyword evidence="7 11" id="KW-0648">Protein biosynthesis</keyword>
<dbReference type="GO" id="GO:0005739">
    <property type="term" value="C:mitochondrion"/>
    <property type="evidence" value="ECO:0007669"/>
    <property type="project" value="UniProtKB-SubCell"/>
</dbReference>
<evidence type="ECO:0000256" key="5">
    <source>
        <dbReference type="ARBA" id="ARBA00022741"/>
    </source>
</evidence>
<evidence type="ECO:0000256" key="8">
    <source>
        <dbReference type="ARBA" id="ARBA00023146"/>
    </source>
</evidence>
<dbReference type="InterPro" id="IPR014729">
    <property type="entry name" value="Rossmann-like_a/b/a_fold"/>
</dbReference>
<evidence type="ECO:0000256" key="9">
    <source>
        <dbReference type="ARBA" id="ARBA00030865"/>
    </source>
</evidence>
<evidence type="ECO:0000256" key="11">
    <source>
        <dbReference type="RuleBase" id="RU363037"/>
    </source>
</evidence>
<dbReference type="InterPro" id="IPR001412">
    <property type="entry name" value="aa-tRNA-synth_I_CS"/>
</dbReference>
<dbReference type="SUPFAM" id="SSF52374">
    <property type="entry name" value="Nucleotidylyl transferase"/>
    <property type="match status" value="1"/>
</dbReference>
<gene>
    <name evidence="14" type="ORF">SCLCIDRAFT_141304</name>
</gene>
<dbReference type="InterPro" id="IPR004527">
    <property type="entry name" value="Glu-tRNA-ligase_bac/mito"/>
</dbReference>
<dbReference type="GO" id="GO:0008270">
    <property type="term" value="F:zinc ion binding"/>
    <property type="evidence" value="ECO:0007669"/>
    <property type="project" value="InterPro"/>
</dbReference>
<evidence type="ECO:0000256" key="10">
    <source>
        <dbReference type="ARBA" id="ARBA00072917"/>
    </source>
</evidence>
<comment type="similarity">
    <text evidence="2">Belongs to the class-I aminoacyl-tRNA synthetase family. Glutamate--tRNA ligase type 1 subfamily.</text>
</comment>
<evidence type="ECO:0000256" key="7">
    <source>
        <dbReference type="ARBA" id="ARBA00022917"/>
    </source>
</evidence>
<dbReference type="Pfam" id="PF19269">
    <property type="entry name" value="Anticodon_2"/>
    <property type="match status" value="1"/>
</dbReference>
<dbReference type="PROSITE" id="PS00178">
    <property type="entry name" value="AA_TRNA_LIGASE_I"/>
    <property type="match status" value="1"/>
</dbReference>
<dbReference type="PANTHER" id="PTHR43311">
    <property type="entry name" value="GLUTAMATE--TRNA LIGASE"/>
    <property type="match status" value="1"/>
</dbReference>
<name>A0A0C3D7I1_9AGAM</name>
<dbReference type="GO" id="GO:0006424">
    <property type="term" value="P:glutamyl-tRNA aminoacylation"/>
    <property type="evidence" value="ECO:0007669"/>
    <property type="project" value="InterPro"/>
</dbReference>
<dbReference type="Proteomes" id="UP000053989">
    <property type="component" value="Unassembled WGS sequence"/>
</dbReference>
<dbReference type="Gene3D" id="1.10.10.350">
    <property type="match status" value="1"/>
</dbReference>
<evidence type="ECO:0000259" key="13">
    <source>
        <dbReference type="Pfam" id="PF19269"/>
    </source>
</evidence>
<sequence>MVLLRFAPSPTGALHLGGLRTALYNYLYAKKVNGECILRIEDTDRTRYVAGAVDSIRSALEWAGLEYEYGPVRGGPHGPYYQSERLDLYRTYTHKLLESGHAYRCFCTQDKLASTRERLARTGSNATYDKACLHLTEEEVARRVRAGERSTVRFNDDKLPERDVGTDLVFGTLRDAHASLPTDPILLKSDLFPTYHLASVVDDHEMGITHVLRGEEWLPSLPLHLDLYASLSLQPPQFAHLPILLNPDGSKMSKRKGNVSVLDFMKRGWEPEAVINWLALAGWGTPHDQSKRQSPLASSNDPQPPERTLVMTLPELIEQFDLGSLTHRRNILDPGKLEYLNKHHLMRSLQSEEATAYHARRMREFVKSAFPLSQYTASDYIAKVLRVLQGRIINVFDVSTVGSYFFVDPNYATTEAHSMRASVSADDYRVALETTIRFINQQLNEKESNITAVVHNACDATGLKQKTFMVANRHALSAVKSGPSIAEIIGVLGSERTMSRLKAALSVTPE</sequence>
<dbReference type="GO" id="GO:0005524">
    <property type="term" value="F:ATP binding"/>
    <property type="evidence" value="ECO:0007669"/>
    <property type="project" value="UniProtKB-KW"/>
</dbReference>
<keyword evidence="4 11" id="KW-0436">Ligase</keyword>
<dbReference type="HOGENOM" id="CLU_015768_6_3_1"/>
<dbReference type="Pfam" id="PF00749">
    <property type="entry name" value="tRNA-synt_1c"/>
    <property type="match status" value="1"/>
</dbReference>
<dbReference type="CDD" id="cd00808">
    <property type="entry name" value="GluRS_core"/>
    <property type="match status" value="1"/>
</dbReference>
<dbReference type="GO" id="GO:0004818">
    <property type="term" value="F:glutamate-tRNA ligase activity"/>
    <property type="evidence" value="ECO:0007669"/>
    <property type="project" value="UniProtKB-EC"/>
</dbReference>
<dbReference type="InterPro" id="IPR000924">
    <property type="entry name" value="Glu/Gln-tRNA-synth"/>
</dbReference>
<evidence type="ECO:0000313" key="15">
    <source>
        <dbReference type="Proteomes" id="UP000053989"/>
    </source>
</evidence>
<dbReference type="PANTHER" id="PTHR43311:SF2">
    <property type="entry name" value="GLUTAMATE--TRNA LIGASE, MITOCHONDRIAL-RELATED"/>
    <property type="match status" value="1"/>
</dbReference>
<dbReference type="InterPro" id="IPR008925">
    <property type="entry name" value="aa_tRNA-synth_I_cd-bd_sf"/>
</dbReference>
<feature type="domain" description="Glutamyl/glutaminyl-tRNA synthetase class Ib catalytic" evidence="12">
    <location>
        <begin position="2"/>
        <end position="288"/>
    </location>
</feature>
<dbReference type="InterPro" id="IPR049940">
    <property type="entry name" value="GluQ/Sye"/>
</dbReference>
<accession>A0A0C3D7I1</accession>
<dbReference type="AlphaFoldDB" id="A0A0C3D7I1"/>
<organism evidence="14 15">
    <name type="scientific">Scleroderma citrinum Foug A</name>
    <dbReference type="NCBI Taxonomy" id="1036808"/>
    <lineage>
        <taxon>Eukaryota</taxon>
        <taxon>Fungi</taxon>
        <taxon>Dikarya</taxon>
        <taxon>Basidiomycota</taxon>
        <taxon>Agaricomycotina</taxon>
        <taxon>Agaricomycetes</taxon>
        <taxon>Agaricomycetidae</taxon>
        <taxon>Boletales</taxon>
        <taxon>Sclerodermatineae</taxon>
        <taxon>Sclerodermataceae</taxon>
        <taxon>Scleroderma</taxon>
    </lineage>
</organism>
<evidence type="ECO:0000256" key="6">
    <source>
        <dbReference type="ARBA" id="ARBA00022840"/>
    </source>
</evidence>
<dbReference type="HAMAP" id="MF_00022">
    <property type="entry name" value="Glu_tRNA_synth_type1"/>
    <property type="match status" value="1"/>
</dbReference>
<dbReference type="InterPro" id="IPR045462">
    <property type="entry name" value="aa-tRNA-synth_I_cd-bd"/>
</dbReference>
<keyword evidence="5 11" id="KW-0547">Nucleotide-binding</keyword>
<reference evidence="15" key="2">
    <citation type="submission" date="2015-01" db="EMBL/GenBank/DDBJ databases">
        <title>Evolutionary Origins and Diversification of the Mycorrhizal Mutualists.</title>
        <authorList>
            <consortium name="DOE Joint Genome Institute"/>
            <consortium name="Mycorrhizal Genomics Consortium"/>
            <person name="Kohler A."/>
            <person name="Kuo A."/>
            <person name="Nagy L.G."/>
            <person name="Floudas D."/>
            <person name="Copeland A."/>
            <person name="Barry K.W."/>
            <person name="Cichocki N."/>
            <person name="Veneault-Fourrey C."/>
            <person name="LaButti K."/>
            <person name="Lindquist E.A."/>
            <person name="Lipzen A."/>
            <person name="Lundell T."/>
            <person name="Morin E."/>
            <person name="Murat C."/>
            <person name="Riley R."/>
            <person name="Ohm R."/>
            <person name="Sun H."/>
            <person name="Tunlid A."/>
            <person name="Henrissat B."/>
            <person name="Grigoriev I.V."/>
            <person name="Hibbett D.S."/>
            <person name="Martin F."/>
        </authorList>
    </citation>
    <scope>NUCLEOTIDE SEQUENCE [LARGE SCALE GENOMIC DNA]</scope>
    <source>
        <strain evidence="15">Foug A</strain>
    </source>
</reference>
<dbReference type="STRING" id="1036808.A0A0C3D7I1"/>
<dbReference type="SUPFAM" id="SSF48163">
    <property type="entry name" value="An anticodon-binding domain of class I aminoacyl-tRNA synthetases"/>
    <property type="match status" value="1"/>
</dbReference>